<dbReference type="Proteomes" id="UP000504629">
    <property type="component" value="Unplaced"/>
</dbReference>
<dbReference type="OrthoDB" id="273556at2759"/>
<dbReference type="PANTHER" id="PTHR24007">
    <property type="entry name" value="BRCA1-ASSOCIATED PROTEIN"/>
    <property type="match status" value="1"/>
</dbReference>
<dbReference type="GO" id="GO:0007265">
    <property type="term" value="P:Ras protein signal transduction"/>
    <property type="evidence" value="ECO:0007669"/>
    <property type="project" value="TreeGrafter"/>
</dbReference>
<dbReference type="Pfam" id="PF02148">
    <property type="entry name" value="zf-UBP"/>
    <property type="match status" value="1"/>
</dbReference>
<dbReference type="InterPro" id="IPR001607">
    <property type="entry name" value="Znf_UBP"/>
</dbReference>
<feature type="domain" description="UBP-type" evidence="3">
    <location>
        <begin position="58"/>
        <end position="176"/>
    </location>
</feature>
<dbReference type="SUPFAM" id="SSF57850">
    <property type="entry name" value="RING/U-box"/>
    <property type="match status" value="1"/>
</dbReference>
<keyword evidence="2" id="KW-0175">Coiled coil</keyword>
<dbReference type="GO" id="GO:0008270">
    <property type="term" value="F:zinc ion binding"/>
    <property type="evidence" value="ECO:0007669"/>
    <property type="project" value="UniProtKB-KW"/>
</dbReference>
<dbReference type="GO" id="GO:0061630">
    <property type="term" value="F:ubiquitin protein ligase activity"/>
    <property type="evidence" value="ECO:0007669"/>
    <property type="project" value="TreeGrafter"/>
</dbReference>
<dbReference type="Gene3D" id="3.30.40.10">
    <property type="entry name" value="Zinc/RING finger domain, C3HC4 (zinc finger)"/>
    <property type="match status" value="1"/>
</dbReference>
<evidence type="ECO:0000313" key="5">
    <source>
        <dbReference type="RefSeq" id="XP_028033131.1"/>
    </source>
</evidence>
<dbReference type="AlphaFoldDB" id="A0A6J2JTH8"/>
<name>A0A6J2JTH8_BOMMA</name>
<dbReference type="GO" id="GO:0016567">
    <property type="term" value="P:protein ubiquitination"/>
    <property type="evidence" value="ECO:0007669"/>
    <property type="project" value="TreeGrafter"/>
</dbReference>
<dbReference type="GO" id="GO:0005737">
    <property type="term" value="C:cytoplasm"/>
    <property type="evidence" value="ECO:0007669"/>
    <property type="project" value="TreeGrafter"/>
</dbReference>
<evidence type="ECO:0000256" key="1">
    <source>
        <dbReference type="PROSITE-ProRule" id="PRU00502"/>
    </source>
</evidence>
<dbReference type="PROSITE" id="PS50271">
    <property type="entry name" value="ZF_UBP"/>
    <property type="match status" value="1"/>
</dbReference>
<keyword evidence="1" id="KW-0479">Metal-binding</keyword>
<dbReference type="InterPro" id="IPR013083">
    <property type="entry name" value="Znf_RING/FYVE/PHD"/>
</dbReference>
<dbReference type="PANTHER" id="PTHR24007:SF7">
    <property type="entry name" value="BRCA1-ASSOCIATED PROTEIN"/>
    <property type="match status" value="1"/>
</dbReference>
<dbReference type="GeneID" id="114245236"/>
<evidence type="ECO:0000259" key="3">
    <source>
        <dbReference type="PROSITE" id="PS50271"/>
    </source>
</evidence>
<reference evidence="5" key="1">
    <citation type="submission" date="2025-08" db="UniProtKB">
        <authorList>
            <consortium name="RefSeq"/>
        </authorList>
    </citation>
    <scope>IDENTIFICATION</scope>
    <source>
        <tissue evidence="5">Silk gland</tissue>
    </source>
</reference>
<sequence>MVLRVGYEPAIYGYIVHATVATGHDKRSENLSYYKHKELAEPLYSNELHSEKSQGRFAICGHTHKYCGGASGKRNVNAICPTDEEGDDTRENLSGVAEGLVDGLEEGTLWICLICGHVGCGRYEGGHAAKHFLQSNHTYALQLGSNRVWDYAGDNFVHRLVQNKSDGKLVASEGACGGKHDHEFTYILTEQLDTQRTHYEEKIAKLEGEREAERAALQGRARAAEARAADLAAQVDDLTARNKQLDRKLQQLTNKLSVLQNELTEERGLAAAMASSQSEWQARAKEKEENFTKEVSDLKEQLRDVMFFVEARAQLERSGAVSRDELAAATLTVPPRPAAPRRRRR</sequence>
<proteinExistence type="predicted"/>
<keyword evidence="1" id="KW-0863">Zinc-finger</keyword>
<evidence type="ECO:0000313" key="4">
    <source>
        <dbReference type="Proteomes" id="UP000504629"/>
    </source>
</evidence>
<protein>
    <submittedName>
        <fullName evidence="5">BRCA1-associated protein-like</fullName>
    </submittedName>
</protein>
<evidence type="ECO:0000256" key="2">
    <source>
        <dbReference type="SAM" id="Coils"/>
    </source>
</evidence>
<dbReference type="KEGG" id="bman:114245236"/>
<dbReference type="RefSeq" id="XP_028033131.1">
    <property type="nucleotide sequence ID" value="XM_028177330.1"/>
</dbReference>
<gene>
    <name evidence="5" type="primary">LOC114245236</name>
</gene>
<feature type="coiled-coil region" evidence="2">
    <location>
        <begin position="189"/>
        <end position="301"/>
    </location>
</feature>
<dbReference type="SMART" id="SM00290">
    <property type="entry name" value="ZnF_UBP"/>
    <property type="match status" value="1"/>
</dbReference>
<accession>A0A6J2JTH8</accession>
<organism evidence="4 5">
    <name type="scientific">Bombyx mandarina</name>
    <name type="common">Wild silk moth</name>
    <name type="synonym">Wild silkworm</name>
    <dbReference type="NCBI Taxonomy" id="7092"/>
    <lineage>
        <taxon>Eukaryota</taxon>
        <taxon>Metazoa</taxon>
        <taxon>Ecdysozoa</taxon>
        <taxon>Arthropoda</taxon>
        <taxon>Hexapoda</taxon>
        <taxon>Insecta</taxon>
        <taxon>Pterygota</taxon>
        <taxon>Neoptera</taxon>
        <taxon>Endopterygota</taxon>
        <taxon>Lepidoptera</taxon>
        <taxon>Glossata</taxon>
        <taxon>Ditrysia</taxon>
        <taxon>Bombycoidea</taxon>
        <taxon>Bombycidae</taxon>
        <taxon>Bombycinae</taxon>
        <taxon>Bombyx</taxon>
    </lineage>
</organism>
<keyword evidence="1" id="KW-0862">Zinc</keyword>
<keyword evidence="4" id="KW-1185">Reference proteome</keyword>